<dbReference type="Proteomes" id="UP000234254">
    <property type="component" value="Unassembled WGS sequence"/>
</dbReference>
<feature type="compositionally biased region" description="Low complexity" evidence="1">
    <location>
        <begin position="441"/>
        <end position="450"/>
    </location>
</feature>
<evidence type="ECO:0000313" key="2">
    <source>
        <dbReference type="EMBL" id="PKY01596.1"/>
    </source>
</evidence>
<proteinExistence type="predicted"/>
<dbReference type="RefSeq" id="XP_024690190.1">
    <property type="nucleotide sequence ID" value="XM_024841987.1"/>
</dbReference>
<sequence length="497" mass="54249">MNRAIEQAGSLFTGWIHSCLFCPTGADDDSFHHDRSARQNGMYCGLLNKDESRTRTIALTCVSGAEREMRVCHTQPHLVPPMKLVVYDDLPSPGPPPRVTSLPSWMMDGKDIRASRASNRISTISFKKRTSTISFKKRSTAPIRISAPSDFRRVPLFATTTPGNIPALELSFNTPGYHLPELPQFEDFQLEENRRQTLTRPAKVLKPADTGRLSQARSHHRASSSVHLSRKPVGSGSRRSSLATLEHHLERSLPAPSPLIPHFSTRPSTVTGMTASLYSPLPTTTITTTRPDSTGIPGPASPSDPPPSAIPEPQTPLQAHLQARPPLPPTDEDRPSSSSVQRPPTTSSSSDGPANRTPPRTGRVTQWLFNTPISTSAPSTTTRTSLPAFPTTWKPSFTTDKNPFRLRSRTLSGSTLASSASSPSISTTNNNMTGAAAPNKTTPSPTSSTTVFPRQTARPSEDQSQYQPYPTIYESDDLRRSYYENQSHSHSPIGVAF</sequence>
<feature type="compositionally biased region" description="Low complexity" evidence="1">
    <location>
        <begin position="371"/>
        <end position="387"/>
    </location>
</feature>
<feature type="region of interest" description="Disordered" evidence="1">
    <location>
        <begin position="197"/>
        <end position="241"/>
    </location>
</feature>
<evidence type="ECO:0000256" key="1">
    <source>
        <dbReference type="SAM" id="MobiDB-lite"/>
    </source>
</evidence>
<name>A0A2I1CVE9_ASPC2</name>
<reference evidence="2" key="1">
    <citation type="submission" date="2016-12" db="EMBL/GenBank/DDBJ databases">
        <title>The genomes of Aspergillus section Nigri reveals drivers in fungal speciation.</title>
        <authorList>
            <consortium name="DOE Joint Genome Institute"/>
            <person name="Vesth T.C."/>
            <person name="Nybo J."/>
            <person name="Theobald S."/>
            <person name="Brandl J."/>
            <person name="Frisvad J.C."/>
            <person name="Nielsen K.F."/>
            <person name="Lyhne E.K."/>
            <person name="Kogle M.E."/>
            <person name="Kuo A."/>
            <person name="Riley R."/>
            <person name="Clum A."/>
            <person name="Nolan M."/>
            <person name="Lipzen A."/>
            <person name="Salamov A."/>
            <person name="Henrissat B."/>
            <person name="Wiebenga A."/>
            <person name="De vries R.P."/>
            <person name="Grigoriev I.V."/>
            <person name="Mortensen U.H."/>
            <person name="Andersen M.R."/>
            <person name="Baker S.E."/>
        </authorList>
    </citation>
    <scope>NUCLEOTIDE SEQUENCE</scope>
    <source>
        <strain evidence="2">IBT 28561</strain>
    </source>
</reference>
<accession>A0A2I1CVE9</accession>
<dbReference type="VEuPathDB" id="FungiDB:P168DRAFT_52841"/>
<protein>
    <submittedName>
        <fullName evidence="2">Uncharacterized protein</fullName>
    </submittedName>
</protein>
<feature type="compositionally biased region" description="Low complexity" evidence="1">
    <location>
        <begin position="409"/>
        <end position="428"/>
    </location>
</feature>
<gene>
    <name evidence="2" type="ORF">P168DRAFT_52841</name>
</gene>
<comment type="caution">
    <text evidence="2">The sequence shown here is derived from an EMBL/GenBank/DDBJ whole genome shotgun (WGS) entry which is preliminary data.</text>
</comment>
<organism evidence="2 3">
    <name type="scientific">Aspergillus campestris (strain IBT 28561)</name>
    <dbReference type="NCBI Taxonomy" id="1392248"/>
    <lineage>
        <taxon>Eukaryota</taxon>
        <taxon>Fungi</taxon>
        <taxon>Dikarya</taxon>
        <taxon>Ascomycota</taxon>
        <taxon>Pezizomycotina</taxon>
        <taxon>Eurotiomycetes</taxon>
        <taxon>Eurotiomycetidae</taxon>
        <taxon>Eurotiales</taxon>
        <taxon>Aspergillaceae</taxon>
        <taxon>Aspergillus</taxon>
        <taxon>Aspergillus subgen. Circumdati</taxon>
    </lineage>
</organism>
<dbReference type="GeneID" id="36549516"/>
<feature type="compositionally biased region" description="Polar residues" evidence="1">
    <location>
        <begin position="336"/>
        <end position="352"/>
    </location>
</feature>
<feature type="compositionally biased region" description="Pro residues" evidence="1">
    <location>
        <begin position="299"/>
        <end position="314"/>
    </location>
</feature>
<evidence type="ECO:0000313" key="3">
    <source>
        <dbReference type="Proteomes" id="UP000234254"/>
    </source>
</evidence>
<keyword evidence="3" id="KW-1185">Reference proteome</keyword>
<dbReference type="AlphaFoldDB" id="A0A2I1CVE9"/>
<feature type="region of interest" description="Disordered" evidence="1">
    <location>
        <begin position="274"/>
        <end position="497"/>
    </location>
</feature>
<dbReference type="EMBL" id="MSFM01000011">
    <property type="protein sequence ID" value="PKY01596.1"/>
    <property type="molecule type" value="Genomic_DNA"/>
</dbReference>
<dbReference type="OrthoDB" id="3595619at2759"/>